<keyword evidence="1" id="KW-0547">Nucleotide-binding</keyword>
<keyword evidence="2" id="KW-0067">ATP-binding</keyword>
<dbReference type="Proteomes" id="UP000008021">
    <property type="component" value="Chromosome 2"/>
</dbReference>
<protein>
    <recommendedName>
        <fullName evidence="6">TCP-1-eta</fullName>
    </recommendedName>
</protein>
<dbReference type="InterPro" id="IPR027409">
    <property type="entry name" value="GroEL-like_apical_dom_sf"/>
</dbReference>
<dbReference type="AlphaFoldDB" id="A0A0E0CFW7"/>
<organism evidence="4">
    <name type="scientific">Oryza meridionalis</name>
    <dbReference type="NCBI Taxonomy" id="40149"/>
    <lineage>
        <taxon>Eukaryota</taxon>
        <taxon>Viridiplantae</taxon>
        <taxon>Streptophyta</taxon>
        <taxon>Embryophyta</taxon>
        <taxon>Tracheophyta</taxon>
        <taxon>Spermatophyta</taxon>
        <taxon>Magnoliopsida</taxon>
        <taxon>Liliopsida</taxon>
        <taxon>Poales</taxon>
        <taxon>Poaceae</taxon>
        <taxon>BOP clade</taxon>
        <taxon>Oryzoideae</taxon>
        <taxon>Oryzeae</taxon>
        <taxon>Oryzinae</taxon>
        <taxon>Oryza</taxon>
    </lineage>
</organism>
<dbReference type="STRING" id="40149.A0A0E0CFW7"/>
<evidence type="ECO:0000256" key="1">
    <source>
        <dbReference type="ARBA" id="ARBA00022741"/>
    </source>
</evidence>
<keyword evidence="3" id="KW-0143">Chaperone</keyword>
<dbReference type="eggNOG" id="KOG0361">
    <property type="taxonomic scope" value="Eukaryota"/>
</dbReference>
<reference evidence="4" key="2">
    <citation type="submission" date="2018-05" db="EMBL/GenBank/DDBJ databases">
        <title>OmerRS3 (Oryza meridionalis Reference Sequence Version 3).</title>
        <authorList>
            <person name="Zhang J."/>
            <person name="Kudrna D."/>
            <person name="Lee S."/>
            <person name="Talag J."/>
            <person name="Welchert J."/>
            <person name="Wing R.A."/>
        </authorList>
    </citation>
    <scope>NUCLEOTIDE SEQUENCE [LARGE SCALE GENOMIC DNA]</scope>
    <source>
        <strain evidence="4">cv. OR44</strain>
    </source>
</reference>
<dbReference type="EnsemblPlants" id="OMERI02G05270.1">
    <property type="protein sequence ID" value="OMERI02G05270.1"/>
    <property type="gene ID" value="OMERI02G05270"/>
</dbReference>
<dbReference type="Gene3D" id="3.50.7.10">
    <property type="entry name" value="GroEL"/>
    <property type="match status" value="1"/>
</dbReference>
<name>A0A0E0CFW7_9ORYZ</name>
<proteinExistence type="predicted"/>
<dbReference type="GO" id="GO:0140662">
    <property type="term" value="F:ATP-dependent protein folding chaperone"/>
    <property type="evidence" value="ECO:0007669"/>
    <property type="project" value="InterPro"/>
</dbReference>
<reference evidence="4" key="1">
    <citation type="submission" date="2015-04" db="UniProtKB">
        <authorList>
            <consortium name="EnsemblPlants"/>
        </authorList>
    </citation>
    <scope>IDENTIFICATION</scope>
</reference>
<evidence type="ECO:0000256" key="2">
    <source>
        <dbReference type="ARBA" id="ARBA00022840"/>
    </source>
</evidence>
<dbReference type="SUPFAM" id="SSF52029">
    <property type="entry name" value="GroEL apical domain-like"/>
    <property type="match status" value="1"/>
</dbReference>
<dbReference type="InterPro" id="IPR017998">
    <property type="entry name" value="Chaperone_TCP-1"/>
</dbReference>
<keyword evidence="5" id="KW-1185">Reference proteome</keyword>
<dbReference type="PANTHER" id="PTHR11353">
    <property type="entry name" value="CHAPERONIN"/>
    <property type="match status" value="1"/>
</dbReference>
<evidence type="ECO:0000313" key="5">
    <source>
        <dbReference type="Proteomes" id="UP000008021"/>
    </source>
</evidence>
<evidence type="ECO:0000313" key="4">
    <source>
        <dbReference type="EnsemblPlants" id="OMERI02G05270.1"/>
    </source>
</evidence>
<accession>A0A0E0CFW7</accession>
<evidence type="ECO:0000256" key="3">
    <source>
        <dbReference type="ARBA" id="ARBA00023186"/>
    </source>
</evidence>
<evidence type="ECO:0008006" key="6">
    <source>
        <dbReference type="Google" id="ProtNLM"/>
    </source>
</evidence>
<dbReference type="Gramene" id="OMERI02G05270.1">
    <property type="protein sequence ID" value="OMERI02G05270.1"/>
    <property type="gene ID" value="OMERI02G05270"/>
</dbReference>
<dbReference type="GO" id="GO:0005524">
    <property type="term" value="F:ATP binding"/>
    <property type="evidence" value="ECO:0007669"/>
    <property type="project" value="UniProtKB-KW"/>
</dbReference>
<sequence length="90" mass="9575">MSFVCAQYFADRDVFSADRVTEEDLQRVAAATGGTVQTSVDNIIDEFIEEAERSLRDAIIIASRAVKNPTVVPGGGAILLLLTTGSSLSI</sequence>
<dbReference type="HOGENOM" id="CLU_2444548_0_0_1"/>